<sequence>MDPLAPTSIKKIPPEILAHIFLILHDANRCLAIRELRCLNIPRKSLGYPNQPHTLSHVCSTWRRVALATSSLWSHIDIAIHHELNHQLLARAKIYAQRAGSRALDIHLCDPGLEHQHSIDISPVEYGGPYEFEFLDAYRVSIKSLIFDIYILKHVQNVHFAALEYFLAKCTVGTLTNYSMRVYGRPPILSIEAPEHPELNITGHKLEELWRSVKTVQLHGLGPRWNSALYHGLVDLRLGPGTAKITEPQVINILKASPALRVLHLKNCIDIRTARRTSLAPVQLNNLEVLNIECFSLGPPLIGQRLDDGEIVRWIQPGVKPLRFAFFGQTTQKVVSFFERSNVTTFYTRGWEPLTLRGLLRTTSGLQTLILNGFGCKISSFGAIVNPVSEEDSVTSPTSIRIDTIYLINFGGLKLGDIQGMIDQYSVRRLFLQNCYLADQFSIEGKGTEFFEDIRAKLSKIKNCPIVESLCGADRINPDDWE</sequence>
<proteinExistence type="predicted"/>
<evidence type="ECO:0000313" key="1">
    <source>
        <dbReference type="EMBL" id="CAE6445347.1"/>
    </source>
</evidence>
<dbReference type="Gene3D" id="1.20.1280.50">
    <property type="match status" value="1"/>
</dbReference>
<accession>A0A8H3B1R9</accession>
<protein>
    <recommendedName>
        <fullName evidence="3">F-box domain-containing protein</fullName>
    </recommendedName>
</protein>
<dbReference type="EMBL" id="CAJMWX010001029">
    <property type="protein sequence ID" value="CAE6445347.1"/>
    <property type="molecule type" value="Genomic_DNA"/>
</dbReference>
<evidence type="ECO:0000313" key="2">
    <source>
        <dbReference type="Proteomes" id="UP000663888"/>
    </source>
</evidence>
<reference evidence="1" key="1">
    <citation type="submission" date="2021-01" db="EMBL/GenBank/DDBJ databases">
        <authorList>
            <person name="Kaushik A."/>
        </authorList>
    </citation>
    <scope>NUCLEOTIDE SEQUENCE</scope>
    <source>
        <strain evidence="1">AG4-R118</strain>
    </source>
</reference>
<dbReference type="Proteomes" id="UP000663888">
    <property type="component" value="Unassembled WGS sequence"/>
</dbReference>
<evidence type="ECO:0008006" key="3">
    <source>
        <dbReference type="Google" id="ProtNLM"/>
    </source>
</evidence>
<name>A0A8H3B1R9_9AGAM</name>
<organism evidence="1 2">
    <name type="scientific">Rhizoctonia solani</name>
    <dbReference type="NCBI Taxonomy" id="456999"/>
    <lineage>
        <taxon>Eukaryota</taxon>
        <taxon>Fungi</taxon>
        <taxon>Dikarya</taxon>
        <taxon>Basidiomycota</taxon>
        <taxon>Agaricomycotina</taxon>
        <taxon>Agaricomycetes</taxon>
        <taxon>Cantharellales</taxon>
        <taxon>Ceratobasidiaceae</taxon>
        <taxon>Rhizoctonia</taxon>
    </lineage>
</organism>
<dbReference type="SUPFAM" id="SSF52047">
    <property type="entry name" value="RNI-like"/>
    <property type="match status" value="1"/>
</dbReference>
<comment type="caution">
    <text evidence="1">The sequence shown here is derived from an EMBL/GenBank/DDBJ whole genome shotgun (WGS) entry which is preliminary data.</text>
</comment>
<dbReference type="AlphaFoldDB" id="A0A8H3B1R9"/>
<gene>
    <name evidence="1" type="ORF">RDB_LOCUS57664</name>
</gene>